<proteinExistence type="predicted"/>
<name>A0A182TVH4_9DIPT</name>
<dbReference type="EnsemblMetazoa" id="AMEC009028-RA">
    <property type="protein sequence ID" value="AMEC009028-PA"/>
    <property type="gene ID" value="AMEC009028"/>
</dbReference>
<feature type="transmembrane region" description="Helical" evidence="1">
    <location>
        <begin position="26"/>
        <end position="43"/>
    </location>
</feature>
<dbReference type="AlphaFoldDB" id="A0A182TVH4"/>
<keyword evidence="1" id="KW-1133">Transmembrane helix</keyword>
<reference evidence="2" key="2">
    <citation type="submission" date="2020-05" db="UniProtKB">
        <authorList>
            <consortium name="EnsemblMetazoa"/>
        </authorList>
    </citation>
    <scope>IDENTIFICATION</scope>
    <source>
        <strain evidence="2">CM1001059</strain>
    </source>
</reference>
<sequence>MMDVMALRKSGKHLVSANPNQRNWRGILIALLVIIVVLALIVTSVPYCLRSWCPIVIAILLSSNGIVPVTMMNSTHPSDHMSCAFGSYGMPLSTSGAVYAIDPQYVVLSSLAPRFGSLHCLAKLKSVSFT</sequence>
<keyword evidence="3" id="KW-1185">Reference proteome</keyword>
<dbReference type="VEuPathDB" id="VectorBase:AMEC009028"/>
<organism evidence="2 3">
    <name type="scientific">Anopheles melas</name>
    <dbReference type="NCBI Taxonomy" id="34690"/>
    <lineage>
        <taxon>Eukaryota</taxon>
        <taxon>Metazoa</taxon>
        <taxon>Ecdysozoa</taxon>
        <taxon>Arthropoda</taxon>
        <taxon>Hexapoda</taxon>
        <taxon>Insecta</taxon>
        <taxon>Pterygota</taxon>
        <taxon>Neoptera</taxon>
        <taxon>Endopterygota</taxon>
        <taxon>Diptera</taxon>
        <taxon>Nematocera</taxon>
        <taxon>Culicoidea</taxon>
        <taxon>Culicidae</taxon>
        <taxon>Anophelinae</taxon>
        <taxon>Anopheles</taxon>
    </lineage>
</organism>
<evidence type="ECO:0000256" key="1">
    <source>
        <dbReference type="SAM" id="Phobius"/>
    </source>
</evidence>
<dbReference type="Proteomes" id="UP000075902">
    <property type="component" value="Unassembled WGS sequence"/>
</dbReference>
<keyword evidence="1" id="KW-0812">Transmembrane</keyword>
<keyword evidence="1" id="KW-0472">Membrane</keyword>
<protein>
    <submittedName>
        <fullName evidence="2">Uncharacterized protein</fullName>
    </submittedName>
</protein>
<evidence type="ECO:0000313" key="2">
    <source>
        <dbReference type="EnsemblMetazoa" id="AMEC009028-PA"/>
    </source>
</evidence>
<accession>A0A182TVH4</accession>
<evidence type="ECO:0000313" key="3">
    <source>
        <dbReference type="Proteomes" id="UP000075902"/>
    </source>
</evidence>
<reference evidence="3" key="1">
    <citation type="submission" date="2014-01" db="EMBL/GenBank/DDBJ databases">
        <title>The Genome Sequence of Anopheles melas CM1001059_A (V2).</title>
        <authorList>
            <consortium name="The Broad Institute Genomics Platform"/>
            <person name="Neafsey D.E."/>
            <person name="Besansky N."/>
            <person name="Howell P."/>
            <person name="Walton C."/>
            <person name="Young S.K."/>
            <person name="Zeng Q."/>
            <person name="Gargeya S."/>
            <person name="Fitzgerald M."/>
            <person name="Haas B."/>
            <person name="Abouelleil A."/>
            <person name="Allen A.W."/>
            <person name="Alvarado L."/>
            <person name="Arachchi H.M."/>
            <person name="Berlin A.M."/>
            <person name="Chapman S.B."/>
            <person name="Gainer-Dewar J."/>
            <person name="Goldberg J."/>
            <person name="Griggs A."/>
            <person name="Gujja S."/>
            <person name="Hansen M."/>
            <person name="Howarth C."/>
            <person name="Imamovic A."/>
            <person name="Ireland A."/>
            <person name="Larimer J."/>
            <person name="McCowan C."/>
            <person name="Murphy C."/>
            <person name="Pearson M."/>
            <person name="Poon T.W."/>
            <person name="Priest M."/>
            <person name="Roberts A."/>
            <person name="Saif S."/>
            <person name="Shea T."/>
            <person name="Sisk P."/>
            <person name="Sykes S."/>
            <person name="Wortman J."/>
            <person name="Nusbaum C."/>
            <person name="Birren B."/>
        </authorList>
    </citation>
    <scope>NUCLEOTIDE SEQUENCE [LARGE SCALE GENOMIC DNA]</scope>
    <source>
        <strain evidence="3">CM1001059</strain>
    </source>
</reference>
<dbReference type="STRING" id="34690.A0A182TVH4"/>